<dbReference type="InterPro" id="IPR027417">
    <property type="entry name" value="P-loop_NTPase"/>
</dbReference>
<dbReference type="InterPro" id="IPR025662">
    <property type="entry name" value="Sigma_54_int_dom_ATP-bd_1"/>
</dbReference>
<proteinExistence type="predicted"/>
<dbReference type="AlphaFoldDB" id="A0A382B5I5"/>
<dbReference type="EMBL" id="UINC01028268">
    <property type="protein sequence ID" value="SVB08949.1"/>
    <property type="molecule type" value="Genomic_DNA"/>
</dbReference>
<dbReference type="SUPFAM" id="SSF53795">
    <property type="entry name" value="PEP carboxykinase-like"/>
    <property type="match status" value="1"/>
</dbReference>
<sequence>MISYLKEKISHNTYIYWFKSSNKYVVVDKNFSDLLSLKLNGNDNDKFINKIKDSFELSEKNYNEITHQMDEFITECTKSVNNKILKTDKILKECKIHVDYTFNNKSLRINFDSNETKNLIHPKFLHLQTKKREQISGRLTIFSVDSIIYLFNKDKCVGGWEFDNMHEFQGKFSMELTSFFYGKIEKDWMGVFHASAVANDTNAIMLTGDSGSGKSSLTTILTANGYSFVSDDFTPILSNDSFVYCFPSAISIKENFFNQANSIFKDFDKLESQYINDIKGWVKYLPPKFEKTGSFPCNNVIHVRYDTDGENTLIEIDKSEAVKQFLPDAWISCNVNHAKKFIDWIINTNFYSLHYSNNEKAINLIKKLK</sequence>
<accession>A0A382B5I5</accession>
<name>A0A382B5I5_9ZZZZ</name>
<protein>
    <recommendedName>
        <fullName evidence="2">HPr kinase/phosphorylase C-terminal domain-containing protein</fullName>
    </recommendedName>
</protein>
<evidence type="ECO:0008006" key="2">
    <source>
        <dbReference type="Google" id="ProtNLM"/>
    </source>
</evidence>
<reference evidence="1" key="1">
    <citation type="submission" date="2018-05" db="EMBL/GenBank/DDBJ databases">
        <authorList>
            <person name="Lanie J.A."/>
            <person name="Ng W.-L."/>
            <person name="Kazmierczak K.M."/>
            <person name="Andrzejewski T.M."/>
            <person name="Davidsen T.M."/>
            <person name="Wayne K.J."/>
            <person name="Tettelin H."/>
            <person name="Glass J.I."/>
            <person name="Rusch D."/>
            <person name="Podicherti R."/>
            <person name="Tsui H.-C.T."/>
            <person name="Winkler M.E."/>
        </authorList>
    </citation>
    <scope>NUCLEOTIDE SEQUENCE</scope>
</reference>
<dbReference type="Gene3D" id="3.40.50.300">
    <property type="entry name" value="P-loop containing nucleotide triphosphate hydrolases"/>
    <property type="match status" value="1"/>
</dbReference>
<evidence type="ECO:0000313" key="1">
    <source>
        <dbReference type="EMBL" id="SVB08949.1"/>
    </source>
</evidence>
<gene>
    <name evidence="1" type="ORF">METZ01_LOCUS161803</name>
</gene>
<dbReference type="PROSITE" id="PS00675">
    <property type="entry name" value="SIGMA54_INTERACT_1"/>
    <property type="match status" value="1"/>
</dbReference>
<organism evidence="1">
    <name type="scientific">marine metagenome</name>
    <dbReference type="NCBI Taxonomy" id="408172"/>
    <lineage>
        <taxon>unclassified sequences</taxon>
        <taxon>metagenomes</taxon>
        <taxon>ecological metagenomes</taxon>
    </lineage>
</organism>